<reference evidence="2" key="1">
    <citation type="journal article" date="2015" name="Front. Microbiol.">
        <title>Combining genomic sequencing methods to explore viral diversity and reveal potential virus-host interactions.</title>
        <authorList>
            <person name="Chow C.E."/>
            <person name="Winget D.M."/>
            <person name="White R.A.III."/>
            <person name="Hallam S.J."/>
            <person name="Suttle C.A."/>
        </authorList>
    </citation>
    <scope>NUCLEOTIDE SEQUENCE</scope>
    <source>
        <strain evidence="2">Oxic3_3</strain>
    </source>
</reference>
<name>A0A0F7L880_9VIRU</name>
<dbReference type="EMBL" id="KR029609">
    <property type="protein sequence ID" value="AKH48789.1"/>
    <property type="molecule type" value="Genomic_DNA"/>
</dbReference>
<organism evidence="2">
    <name type="scientific">uncultured marine virus</name>
    <dbReference type="NCBI Taxonomy" id="186617"/>
    <lineage>
        <taxon>Viruses</taxon>
        <taxon>environmental samples</taxon>
    </lineage>
</organism>
<reference evidence="2" key="2">
    <citation type="submission" date="2015-03" db="EMBL/GenBank/DDBJ databases">
        <authorList>
            <person name="Chow C.-E.T."/>
            <person name="Winget D.M."/>
            <person name="White R.A.III."/>
            <person name="Hallam S.J."/>
            <person name="Suttle C.A."/>
        </authorList>
    </citation>
    <scope>NUCLEOTIDE SEQUENCE</scope>
    <source>
        <strain evidence="2">Oxic3_3</strain>
    </source>
</reference>
<sequence>MKRKLSIKKPKGKRFVKIVKNPKTGRENRIGYGQAGKAKDGGDRIRPGTAKANAYCNRSNNIGGDWRSNPNSPNNLSRDKWKCKGNKSVA</sequence>
<evidence type="ECO:0000256" key="1">
    <source>
        <dbReference type="SAM" id="MobiDB-lite"/>
    </source>
</evidence>
<feature type="compositionally biased region" description="Basic and acidic residues" evidence="1">
    <location>
        <begin position="37"/>
        <end position="46"/>
    </location>
</feature>
<evidence type="ECO:0000313" key="2">
    <source>
        <dbReference type="EMBL" id="AKH48789.1"/>
    </source>
</evidence>
<protein>
    <submittedName>
        <fullName evidence="2">Uncharacterized protein</fullName>
    </submittedName>
</protein>
<proteinExistence type="predicted"/>
<accession>A0A0F7L880</accession>
<feature type="region of interest" description="Disordered" evidence="1">
    <location>
        <begin position="23"/>
        <end position="90"/>
    </location>
</feature>